<dbReference type="Proteomes" id="UP000054826">
    <property type="component" value="Unassembled WGS sequence"/>
</dbReference>
<dbReference type="EMBL" id="JYDS01000294">
    <property type="protein sequence ID" value="KRZ17225.1"/>
    <property type="molecule type" value="Genomic_DNA"/>
</dbReference>
<reference evidence="4 5" key="1">
    <citation type="submission" date="2015-01" db="EMBL/GenBank/DDBJ databases">
        <title>Evolution of Trichinella species and genotypes.</title>
        <authorList>
            <person name="Korhonen P.K."/>
            <person name="Edoardo P."/>
            <person name="Giuseppe L.R."/>
            <person name="Gasser R.B."/>
        </authorList>
    </citation>
    <scope>NUCLEOTIDE SEQUENCE [LARGE SCALE GENOMIC DNA]</scope>
    <source>
        <strain evidence="1">ISS13</strain>
        <strain evidence="3">ISS176</strain>
        <strain evidence="2">ISS588</strain>
    </source>
</reference>
<dbReference type="EMBL" id="JYDR01000013">
    <property type="protein sequence ID" value="KRY76200.1"/>
    <property type="molecule type" value="Genomic_DNA"/>
</dbReference>
<evidence type="ECO:0000313" key="2">
    <source>
        <dbReference type="EMBL" id="KRZ17225.1"/>
    </source>
</evidence>
<sequence length="109" mass="12771">MANSVQAISVPHNLMNFFMSVNDNVYLDDQRSHADHDQKKNAISFHTLEIESQDCITDERLPVQNVHNTKNQQKFHVWFCELFLLLKAEQLVLVPQFNMCYQETHPLVT</sequence>
<evidence type="ECO:0000313" key="5">
    <source>
        <dbReference type="Proteomes" id="UP000054805"/>
    </source>
</evidence>
<gene>
    <name evidence="1" type="ORF">T4A_6431</name>
    <name evidence="2" type="ORF">T4B_2330</name>
    <name evidence="3" type="ORF">T4C_6160</name>
</gene>
<dbReference type="Proteomes" id="UP000054632">
    <property type="component" value="Unassembled WGS sequence"/>
</dbReference>
<name>A0A0V1ER10_TRIPS</name>
<accession>A0A0V1ER10</accession>
<evidence type="ECO:0000313" key="3">
    <source>
        <dbReference type="EMBL" id="KRZ40497.1"/>
    </source>
</evidence>
<organism evidence="1 4">
    <name type="scientific">Trichinella pseudospiralis</name>
    <name type="common">Parasitic roundworm</name>
    <dbReference type="NCBI Taxonomy" id="6337"/>
    <lineage>
        <taxon>Eukaryota</taxon>
        <taxon>Metazoa</taxon>
        <taxon>Ecdysozoa</taxon>
        <taxon>Nematoda</taxon>
        <taxon>Enoplea</taxon>
        <taxon>Dorylaimia</taxon>
        <taxon>Trichinellida</taxon>
        <taxon>Trichinellidae</taxon>
        <taxon>Trichinella</taxon>
    </lineage>
</organism>
<evidence type="ECO:0000313" key="4">
    <source>
        <dbReference type="Proteomes" id="UP000054632"/>
    </source>
</evidence>
<comment type="caution">
    <text evidence="1">The sequence shown here is derived from an EMBL/GenBank/DDBJ whole genome shotgun (WGS) entry which is preliminary data.</text>
</comment>
<dbReference type="AlphaFoldDB" id="A0A0V1ER10"/>
<dbReference type="EMBL" id="JYDV01000026">
    <property type="protein sequence ID" value="KRZ40497.1"/>
    <property type="molecule type" value="Genomic_DNA"/>
</dbReference>
<protein>
    <submittedName>
        <fullName evidence="1">Uncharacterized protein</fullName>
    </submittedName>
</protein>
<keyword evidence="5" id="KW-1185">Reference proteome</keyword>
<evidence type="ECO:0000313" key="1">
    <source>
        <dbReference type="EMBL" id="KRY76200.1"/>
    </source>
</evidence>
<dbReference type="Proteomes" id="UP000054805">
    <property type="component" value="Unassembled WGS sequence"/>
</dbReference>
<proteinExistence type="predicted"/>